<dbReference type="Proteomes" id="UP000095333">
    <property type="component" value="Unassembled WGS sequence"/>
</dbReference>
<evidence type="ECO:0000313" key="3">
    <source>
        <dbReference type="Proteomes" id="UP000095333"/>
    </source>
</evidence>
<reference evidence="1 3" key="1">
    <citation type="submission" date="2015-09" db="EMBL/GenBank/DDBJ databases">
        <authorList>
            <consortium name="Pathogen Informatics"/>
        </authorList>
    </citation>
    <scope>NUCLEOTIDE SEQUENCE [LARGE SCALE GENOMIC DNA]</scope>
    <source>
        <strain evidence="1 3">2789STDY5834842</strain>
    </source>
</reference>
<proteinExistence type="predicted"/>
<dbReference type="EMBL" id="CYZI01000001">
    <property type="protein sequence ID" value="CUN51604.1"/>
    <property type="molecule type" value="Genomic_DNA"/>
</dbReference>
<dbReference type="Proteomes" id="UP000408523">
    <property type="component" value="Unassembled WGS sequence"/>
</dbReference>
<protein>
    <submittedName>
        <fullName evidence="2">Uncharacterized protein</fullName>
    </submittedName>
</protein>
<sequence>MPKRLIFPSDLSACSQTPCPSAFRLKDMHCEMFQPENILQKNQFPKNWKNTGPAEGFQSRLKDSRAQFFSRKADGQGICEQAERFEGFFKVLYIEYYERPYLTEKSKISSWNMYVVLLCSETYLTLSTKISYFSLQQYRPHCRQAKTIIPKLIANRGASKPLSLFQRHIFQFFQHILVCRTNNAFSFKIQLLIAVCAPPHDTSHRKQRCKYFLWQTNHFIYET</sequence>
<organism evidence="2 4">
    <name type="scientific">Phocaeicola vulgatus</name>
    <name type="common">Bacteroides vulgatus</name>
    <dbReference type="NCBI Taxonomy" id="821"/>
    <lineage>
        <taxon>Bacteria</taxon>
        <taxon>Pseudomonadati</taxon>
        <taxon>Bacteroidota</taxon>
        <taxon>Bacteroidia</taxon>
        <taxon>Bacteroidales</taxon>
        <taxon>Bacteroidaceae</taxon>
        <taxon>Phocaeicola</taxon>
    </lineage>
</organism>
<gene>
    <name evidence="2" type="ORF">EH214_01386</name>
    <name evidence="1" type="ORF">ERS852457_00360</name>
</gene>
<dbReference type="AlphaFoldDB" id="A0A174UHG3"/>
<reference evidence="2 4" key="2">
    <citation type="journal article" date="2019" name="Nat. Commun.">
        <title>Gram positive-like bacteriocins with broad spectrum anti-Bacteroidales activity encoded on mobile elements of the human gut microbiota.</title>
        <authorList>
            <person name="Bechon N."/>
            <person name="Coyne M.J.Jr."/>
            <person name="Laclare-Mceneany V."/>
            <person name="Chatzidaki-Livanis M."/>
            <person name="Ghigo J.-M."/>
            <person name="Comstock L.E."/>
        </authorList>
    </citation>
    <scope>NUCLEOTIDE SEQUENCE [LARGE SCALE GENOMIC DNA]</scope>
    <source>
        <strain evidence="2 4">CL01T12C17</strain>
    </source>
</reference>
<evidence type="ECO:0000313" key="4">
    <source>
        <dbReference type="Proteomes" id="UP000408523"/>
    </source>
</evidence>
<evidence type="ECO:0000313" key="2">
    <source>
        <dbReference type="EMBL" id="TSE49371.1"/>
    </source>
</evidence>
<dbReference type="EMBL" id="RWHZ01000013">
    <property type="protein sequence ID" value="TSE49371.1"/>
    <property type="molecule type" value="Genomic_DNA"/>
</dbReference>
<accession>A0A174UHG3</accession>
<name>A0A174UHG3_PHOVU</name>
<evidence type="ECO:0000313" key="1">
    <source>
        <dbReference type="EMBL" id="CUN51604.1"/>
    </source>
</evidence>